<proteinExistence type="predicted"/>
<protein>
    <submittedName>
        <fullName evidence="3">Pilus assembly protein</fullName>
    </submittedName>
</protein>
<organism evidence="3 4">
    <name type="scientific">Streptomyces bathyalis</name>
    <dbReference type="NCBI Taxonomy" id="2710756"/>
    <lineage>
        <taxon>Bacteria</taxon>
        <taxon>Bacillati</taxon>
        <taxon>Actinomycetota</taxon>
        <taxon>Actinomycetes</taxon>
        <taxon>Kitasatosporales</taxon>
        <taxon>Streptomycetaceae</taxon>
        <taxon>Streptomyces</taxon>
    </lineage>
</organism>
<dbReference type="Pfam" id="PF07811">
    <property type="entry name" value="TadE"/>
    <property type="match status" value="1"/>
</dbReference>
<reference evidence="4" key="1">
    <citation type="submission" date="2020-02" db="EMBL/GenBank/DDBJ databases">
        <title>Streptomyces sp. ASO4wet.</title>
        <authorList>
            <person name="Risdian C."/>
            <person name="Landwehr W."/>
            <person name="Schupp P."/>
            <person name="Wink J."/>
        </authorList>
    </citation>
    <scope>NUCLEOTIDE SEQUENCE [LARGE SCALE GENOMIC DNA]</scope>
    <source>
        <strain evidence="4">ASO4wet</strain>
    </source>
</reference>
<accession>A0A7T1T5L4</accession>
<name>A0A7T1T5L4_9ACTN</name>
<dbReference type="InterPro" id="IPR012495">
    <property type="entry name" value="TadE-like_dom"/>
</dbReference>
<feature type="domain" description="TadE-like" evidence="2">
    <location>
        <begin position="39"/>
        <end position="81"/>
    </location>
</feature>
<keyword evidence="1" id="KW-0472">Membrane</keyword>
<evidence type="ECO:0000313" key="4">
    <source>
        <dbReference type="Proteomes" id="UP000595046"/>
    </source>
</evidence>
<dbReference type="Proteomes" id="UP000595046">
    <property type="component" value="Chromosome"/>
</dbReference>
<evidence type="ECO:0000259" key="2">
    <source>
        <dbReference type="Pfam" id="PF07811"/>
    </source>
</evidence>
<feature type="transmembrane region" description="Helical" evidence="1">
    <location>
        <begin position="45"/>
        <end position="67"/>
    </location>
</feature>
<dbReference type="KEGG" id="sbat:G4Z16_10800"/>
<evidence type="ECO:0000256" key="1">
    <source>
        <dbReference type="SAM" id="Phobius"/>
    </source>
</evidence>
<keyword evidence="1" id="KW-1133">Transmembrane helix</keyword>
<gene>
    <name evidence="3" type="ORF">G4Z16_10800</name>
</gene>
<dbReference type="EMBL" id="CP048882">
    <property type="protein sequence ID" value="QPP06799.1"/>
    <property type="molecule type" value="Genomic_DNA"/>
</dbReference>
<sequence length="149" mass="15477">MRRTRTARSALPGRALTQVARALGARSRAGAGRAERERGASSLELAGMMPLLLLVAMAAIQLGVAGYTVQQAGTGARAAARIASQEDLAEDYEATGKAAMSDWTASRANFDLGGGEDEVRVTITVTIPSVVPGVDDFGDATRSATMPRD</sequence>
<keyword evidence="1" id="KW-0812">Transmembrane</keyword>
<dbReference type="AlphaFoldDB" id="A0A7T1T5L4"/>
<keyword evidence="4" id="KW-1185">Reference proteome</keyword>
<evidence type="ECO:0000313" key="3">
    <source>
        <dbReference type="EMBL" id="QPP06799.1"/>
    </source>
</evidence>